<organism evidence="1 2">
    <name type="scientific">Nocardioides eburneus</name>
    <dbReference type="NCBI Taxonomy" id="3231482"/>
    <lineage>
        <taxon>Bacteria</taxon>
        <taxon>Bacillati</taxon>
        <taxon>Actinomycetota</taxon>
        <taxon>Actinomycetes</taxon>
        <taxon>Propionibacteriales</taxon>
        <taxon>Nocardioidaceae</taxon>
        <taxon>Nocardioides</taxon>
    </lineage>
</organism>
<gene>
    <name evidence="1" type="ORF">AB3X52_17380</name>
</gene>
<dbReference type="RefSeq" id="WP_367995359.1">
    <property type="nucleotide sequence ID" value="NZ_JBFPJR010000042.1"/>
</dbReference>
<name>A0ABV3T3Y6_9ACTN</name>
<evidence type="ECO:0000313" key="1">
    <source>
        <dbReference type="EMBL" id="MEX0429394.1"/>
    </source>
</evidence>
<proteinExistence type="predicted"/>
<protein>
    <submittedName>
        <fullName evidence="1">Antitoxin</fullName>
    </submittedName>
</protein>
<evidence type="ECO:0000313" key="2">
    <source>
        <dbReference type="Proteomes" id="UP001556631"/>
    </source>
</evidence>
<dbReference type="Proteomes" id="UP001556631">
    <property type="component" value="Unassembled WGS sequence"/>
</dbReference>
<accession>A0ABV3T3Y6</accession>
<keyword evidence="2" id="KW-1185">Reference proteome</keyword>
<dbReference type="InterPro" id="IPR028037">
    <property type="entry name" value="Antitoxin_Rv0909/MT0933"/>
</dbReference>
<reference evidence="1 2" key="1">
    <citation type="submission" date="2024-07" db="EMBL/GenBank/DDBJ databases">
        <authorList>
            <person name="Lee S."/>
            <person name="Kang M."/>
        </authorList>
    </citation>
    <scope>NUCLEOTIDE SEQUENCE [LARGE SCALE GENOMIC DNA]</scope>
    <source>
        <strain evidence="1 2">DS6</strain>
    </source>
</reference>
<sequence length="60" mass="6345">MGFLDDAIDKAKDLAEDHPDQVSAGLDKAEGLINEKTGGKFEDQLDGGVEKAKDALGIDE</sequence>
<dbReference type="EMBL" id="JBFPJR010000042">
    <property type="protein sequence ID" value="MEX0429394.1"/>
    <property type="molecule type" value="Genomic_DNA"/>
</dbReference>
<comment type="caution">
    <text evidence="1">The sequence shown here is derived from an EMBL/GenBank/DDBJ whole genome shotgun (WGS) entry which is preliminary data.</text>
</comment>
<dbReference type="Pfam" id="PF14013">
    <property type="entry name" value="MT0933_antitox"/>
    <property type="match status" value="1"/>
</dbReference>